<dbReference type="EMBL" id="CP015772">
    <property type="protein sequence ID" value="ANH81776.1"/>
    <property type="molecule type" value="Genomic_DNA"/>
</dbReference>
<organism evidence="1 2">
    <name type="scientific">Niabella ginsenosidivorans</name>
    <dbReference type="NCBI Taxonomy" id="1176587"/>
    <lineage>
        <taxon>Bacteria</taxon>
        <taxon>Pseudomonadati</taxon>
        <taxon>Bacteroidota</taxon>
        <taxon>Chitinophagia</taxon>
        <taxon>Chitinophagales</taxon>
        <taxon>Chitinophagaceae</taxon>
        <taxon>Niabella</taxon>
    </lineage>
</organism>
<name>A0A1A9I2D1_9BACT</name>
<evidence type="ECO:0000313" key="1">
    <source>
        <dbReference type="EMBL" id="ANH81776.1"/>
    </source>
</evidence>
<gene>
    <name evidence="1" type="ORF">A8C56_12985</name>
</gene>
<reference evidence="1 2" key="1">
    <citation type="submission" date="2016-05" db="EMBL/GenBank/DDBJ databases">
        <title>Niabella ginsenosidivorans BS26 whole genome sequencing.</title>
        <authorList>
            <person name="Im W.T."/>
            <person name="Siddiqi M.Z."/>
        </authorList>
    </citation>
    <scope>NUCLEOTIDE SEQUENCE [LARGE SCALE GENOMIC DNA]</scope>
    <source>
        <strain evidence="1 2">BS26</strain>
    </source>
</reference>
<protein>
    <submittedName>
        <fullName evidence="1">Uncharacterized protein</fullName>
    </submittedName>
</protein>
<sequence length="201" mass="22317">MFLLSTGCHTGSFRNYSNAASEEYYDTTVAPPYVSKQDAAIQPDNCTRGTPTPVVKKSVYSNARFILKKDSLTGIETVSLKNNDRLTITNTGCEYYTLIFRFETSAFSQDSVSKAYWFKAGSMLMKSILKGLDAPINLKKGIDKLDHIIKKDSVTHYQNLSYEKEIDFGAGDIRSIIVVEPVQWLDNGISAVTISFSVGPL</sequence>
<accession>A0A1A9I2D1</accession>
<dbReference type="KEGG" id="nia:A8C56_12985"/>
<dbReference type="AlphaFoldDB" id="A0A1A9I2D1"/>
<proteinExistence type="predicted"/>
<evidence type="ECO:0000313" key="2">
    <source>
        <dbReference type="Proteomes" id="UP000077667"/>
    </source>
</evidence>
<keyword evidence="2" id="KW-1185">Reference proteome</keyword>
<dbReference type="Proteomes" id="UP000077667">
    <property type="component" value="Chromosome"/>
</dbReference>